<dbReference type="OrthoDB" id="341421at2759"/>
<feature type="transmembrane region" description="Helical" evidence="1">
    <location>
        <begin position="181"/>
        <end position="208"/>
    </location>
</feature>
<name>A0A2P7YYC4_9ASCO</name>
<dbReference type="InterPro" id="IPR050600">
    <property type="entry name" value="SETD3_SETD6_MTase"/>
</dbReference>
<dbReference type="GO" id="GO:0016279">
    <property type="term" value="F:protein-lysine N-methyltransferase activity"/>
    <property type="evidence" value="ECO:0007669"/>
    <property type="project" value="TreeGrafter"/>
</dbReference>
<evidence type="ECO:0000313" key="4">
    <source>
        <dbReference type="Proteomes" id="UP000241107"/>
    </source>
</evidence>
<dbReference type="EMBL" id="PYFQ01000001">
    <property type="protein sequence ID" value="PSK40952.1"/>
    <property type="molecule type" value="Genomic_DNA"/>
</dbReference>
<evidence type="ECO:0000259" key="2">
    <source>
        <dbReference type="PROSITE" id="PS50280"/>
    </source>
</evidence>
<dbReference type="AlphaFoldDB" id="A0A2P7YYC4"/>
<evidence type="ECO:0000313" key="3">
    <source>
        <dbReference type="EMBL" id="PSK40952.1"/>
    </source>
</evidence>
<dbReference type="Gene3D" id="3.90.1410.10">
    <property type="entry name" value="set domain protein methyltransferase, domain 1"/>
    <property type="match status" value="1"/>
</dbReference>
<comment type="caution">
    <text evidence="3">The sequence shown here is derived from an EMBL/GenBank/DDBJ whole genome shotgun (WGS) entry which is preliminary data.</text>
</comment>
<sequence>MLCIRRLYSTFFSKKPLNYEALALRVAELRSFERISRDLILDYTKANRKLQRINREPRGQFKVNPTERANFLNLKVNIPSATLEDELWDFLKEHWEVCVSDEEIVAAFILNPNADIARSFQIVKANFSMPHSGLKLLDTVSLLLRKLLKKNDYHNCIGLLDATYGSAGYKNSQKGLLKQHFGGCTILISALSIVQFCFISMALLYYLLPFTILSVYGTAYGLLKVYFSSHGERVSWRPHTSVIHRYTHRHEQAWMNRMITHFEEHSELNFKNYHTSEVRHKPTLGIFGQDEYDMFLPSTTSLPVLANHARNEHTELVAKYFREELQKRRLNWKILKEEQTLLDFWLAHGENYEWVEPDQDPGEMQFDYENTRMTSPLAIVKDHDTPSPINHLKAVSPNLIICTSIDGTIRYFDPRINRVVDSHSCPSKLFAFDATSQFVTVGLADSQVQIFDLRRRDAPWQSRASGLRYQMTNIRSFPSGDGFALSSIDGRVSMEYNDTLEESQKRNFTDKTETFVQWLKDNKVDISDKVEIKDLRSVGQGRALVAIEDIASDEDLFKLPQEVFINATNNSLIKEYPDLKDKILDLPQWEALILVLMYEWQVKGKDSKWTPYFDILPIGDSENYKFDQLVFWSEEEIDRLKPSYIVKRIGKASAEALLQKVRDIAASFGIKTFENMSQSDLHKAAALIMSYSFDVQIENGHDQDEDDETDSPDVKNSSYIKSMLPLADTLNANTNHHNASLIQDNDSLVMRSIKPIEKGQQIYNTYSDHPNAEILRRYGYVEPEGSTADFGEVSLDLIKKYFVESTSLLATNVEDIISILLEIQEEEDEEFVVDSFDCYVSGEVIFEMCFLAQLLTVLAKINDRTPFNDESLENKGRGIRRVFKKCYQLVESGKLTESLKVNLFKILDLRISEYPELDETLNESQLQTREGMSRIVLQSELKALRECAKGEKLFCIGDTNYTFIPDEKLVNNILKKSIFSEAPSKKQKV</sequence>
<keyword evidence="4" id="KW-1185">Reference proteome</keyword>
<dbReference type="STRING" id="418784.A0A2P7YYC4"/>
<feature type="domain" description="SET" evidence="2">
    <location>
        <begin position="528"/>
        <end position="767"/>
    </location>
</feature>
<dbReference type="GO" id="GO:0005634">
    <property type="term" value="C:nucleus"/>
    <property type="evidence" value="ECO:0007669"/>
    <property type="project" value="TreeGrafter"/>
</dbReference>
<dbReference type="PANTHER" id="PTHR13271:SF34">
    <property type="entry name" value="N-LYSINE METHYLTRANSFERASE SETD6"/>
    <property type="match status" value="1"/>
</dbReference>
<dbReference type="FunFam" id="3.90.1410.10:FF:000007">
    <property type="entry name" value="Ribosomal lysine N-methyltransferase 4"/>
    <property type="match status" value="1"/>
</dbReference>
<proteinExistence type="predicted"/>
<dbReference type="Proteomes" id="UP000241107">
    <property type="component" value="Unassembled WGS sequence"/>
</dbReference>
<protein>
    <recommendedName>
        <fullName evidence="2">SET domain-containing protein</fullName>
    </recommendedName>
</protein>
<organism evidence="3 4">
    <name type="scientific">Candidozyma pseudohaemuli</name>
    <dbReference type="NCBI Taxonomy" id="418784"/>
    <lineage>
        <taxon>Eukaryota</taxon>
        <taxon>Fungi</taxon>
        <taxon>Dikarya</taxon>
        <taxon>Ascomycota</taxon>
        <taxon>Saccharomycotina</taxon>
        <taxon>Pichiomycetes</taxon>
        <taxon>Metschnikowiaceae</taxon>
        <taxon>Candidozyma</taxon>
    </lineage>
</organism>
<dbReference type="SUPFAM" id="SSF82199">
    <property type="entry name" value="SET domain"/>
    <property type="match status" value="1"/>
</dbReference>
<dbReference type="Pfam" id="PF00856">
    <property type="entry name" value="SET"/>
    <property type="match status" value="1"/>
</dbReference>
<dbReference type="PANTHER" id="PTHR13271">
    <property type="entry name" value="UNCHARACTERIZED PUTATIVE METHYLTRANSFERASE"/>
    <property type="match status" value="1"/>
</dbReference>
<dbReference type="VEuPathDB" id="FungiDB:C7M61_000618"/>
<dbReference type="GeneID" id="36564011"/>
<dbReference type="InterPro" id="IPR046341">
    <property type="entry name" value="SET_dom_sf"/>
</dbReference>
<gene>
    <name evidence="3" type="ORF">C7M61_000618</name>
</gene>
<reference evidence="3 4" key="1">
    <citation type="submission" date="2018-03" db="EMBL/GenBank/DDBJ databases">
        <title>Candida pseudohaemulonii genome assembly and annotation.</title>
        <authorList>
            <person name="Munoz J.F."/>
            <person name="Gade L.G."/>
            <person name="Chow N.A."/>
            <person name="Litvintseva A.P."/>
            <person name="Loparev V.N."/>
            <person name="Cuomo C.A."/>
        </authorList>
    </citation>
    <scope>NUCLEOTIDE SEQUENCE [LARGE SCALE GENOMIC DNA]</scope>
    <source>
        <strain evidence="3 4">B12108</strain>
    </source>
</reference>
<dbReference type="Gene3D" id="2.130.10.10">
    <property type="entry name" value="YVTN repeat-like/Quinoprotein amine dehydrogenase"/>
    <property type="match status" value="1"/>
</dbReference>
<evidence type="ECO:0000256" key="1">
    <source>
        <dbReference type="SAM" id="Phobius"/>
    </source>
</evidence>
<dbReference type="PROSITE" id="PS50280">
    <property type="entry name" value="SET"/>
    <property type="match status" value="1"/>
</dbReference>
<keyword evidence="1" id="KW-0472">Membrane</keyword>
<dbReference type="RefSeq" id="XP_024715651.1">
    <property type="nucleotide sequence ID" value="XM_024856052.1"/>
</dbReference>
<keyword evidence="1" id="KW-0812">Transmembrane</keyword>
<dbReference type="InterPro" id="IPR036322">
    <property type="entry name" value="WD40_repeat_dom_sf"/>
</dbReference>
<keyword evidence="1" id="KW-1133">Transmembrane helix</keyword>
<dbReference type="InterPro" id="IPR001214">
    <property type="entry name" value="SET_dom"/>
</dbReference>
<dbReference type="InterPro" id="IPR015943">
    <property type="entry name" value="WD40/YVTN_repeat-like_dom_sf"/>
</dbReference>
<accession>A0A2P7YYC4</accession>
<dbReference type="SUPFAM" id="SSF50978">
    <property type="entry name" value="WD40 repeat-like"/>
    <property type="match status" value="1"/>
</dbReference>